<keyword evidence="3 15" id="KW-1003">Cell membrane</keyword>
<dbReference type="STRING" id="644282.Deba_0284"/>
<evidence type="ECO:0000256" key="5">
    <source>
        <dbReference type="ARBA" id="ARBA00022692"/>
    </source>
</evidence>
<dbReference type="Pfam" id="PF00430">
    <property type="entry name" value="ATP-synt_B"/>
    <property type="match status" value="1"/>
</dbReference>
<comment type="subunit">
    <text evidence="13">F-type ATPases have 2 components, F(1) - the catalytic core - and F(0) - the membrane proton channel. F(1) has five subunits: alpha(3), beta(3), gamma(1), delta(1), epsilon(1). F(0) has four main subunits: a(1), b(2) and c(10-14). The alpha and beta chains form an alternating ring which encloses part of the gamma chain. F(1) is attached to F(0) by a central stalk formed by the gamma and epsilon chains, while a peripheral stalk is formed by the delta and b chains.</text>
</comment>
<evidence type="ECO:0000313" key="19">
    <source>
        <dbReference type="EMBL" id="ADK83660.1"/>
    </source>
</evidence>
<comment type="subunit">
    <text evidence="15">F-type ATPases have 2 components, F(1) - the catalytic core - and F(0) - the membrane proton channel. F(1) has five subunits: alpha(3), beta(3), gamma(1), delta(1), epsilon(1). F(0) has three main subunits: a(1), b(2) and c(10-14). The alpha and beta chains form an alternating ring which encloses part of the gamma chain. F(1) is attached to F(0) by a central stalk formed by the gamma and epsilon chains, while a peripheral stalk is formed by the delta and b chains.</text>
</comment>
<dbReference type="GO" id="GO:0045259">
    <property type="term" value="C:proton-transporting ATP synthase complex"/>
    <property type="evidence" value="ECO:0007669"/>
    <property type="project" value="UniProtKB-KW"/>
</dbReference>
<dbReference type="InterPro" id="IPR002146">
    <property type="entry name" value="ATP_synth_b/b'su_bac/chlpt"/>
</dbReference>
<comment type="function">
    <text evidence="11 15">F(1)F(0) ATP synthase produces ATP from ADP in the presence of a proton or sodium gradient. F-type ATPases consist of two structural domains, F(1) containing the extramembraneous catalytic core and F(0) containing the membrane proton channel, linked together by a central stalk and a peripheral stalk. During catalysis, ATP synthesis in the catalytic domain of F(1) is coupled via a rotary mechanism of the central stalk subunits to proton translocation.</text>
</comment>
<evidence type="ECO:0000256" key="16">
    <source>
        <dbReference type="RuleBase" id="RU003848"/>
    </source>
</evidence>
<organism evidence="19 20">
    <name type="scientific">Desulfarculus baarsii (strain ATCC 33931 / DSM 2075 / LMG 7858 / VKM B-1802 / 2st14)</name>
    <dbReference type="NCBI Taxonomy" id="644282"/>
    <lineage>
        <taxon>Bacteria</taxon>
        <taxon>Pseudomonadati</taxon>
        <taxon>Thermodesulfobacteriota</taxon>
        <taxon>Desulfarculia</taxon>
        <taxon>Desulfarculales</taxon>
        <taxon>Desulfarculaceae</taxon>
        <taxon>Desulfarculus</taxon>
    </lineage>
</organism>
<evidence type="ECO:0000256" key="3">
    <source>
        <dbReference type="ARBA" id="ARBA00022475"/>
    </source>
</evidence>
<evidence type="ECO:0000256" key="10">
    <source>
        <dbReference type="ARBA" id="ARBA00023310"/>
    </source>
</evidence>
<dbReference type="InterPro" id="IPR050059">
    <property type="entry name" value="ATP_synthase_B_chain"/>
</dbReference>
<keyword evidence="9 15" id="KW-0472">Membrane</keyword>
<evidence type="ECO:0000256" key="7">
    <source>
        <dbReference type="ARBA" id="ARBA00022989"/>
    </source>
</evidence>
<keyword evidence="10 15" id="KW-0066">ATP synthesis</keyword>
<comment type="similarity">
    <text evidence="1 15 16">Belongs to the ATPase B chain family.</text>
</comment>
<reference evidence="19 20" key="1">
    <citation type="journal article" date="2010" name="Stand. Genomic Sci.">
        <title>Complete genome sequence of Desulfarculus baarsii type strain (2st14).</title>
        <authorList>
            <person name="Sun H."/>
            <person name="Spring S."/>
            <person name="Lapidus A."/>
            <person name="Davenport K."/>
            <person name="Del Rio T.G."/>
            <person name="Tice H."/>
            <person name="Nolan M."/>
            <person name="Copeland A."/>
            <person name="Cheng J.F."/>
            <person name="Lucas S."/>
            <person name="Tapia R."/>
            <person name="Goodwin L."/>
            <person name="Pitluck S."/>
            <person name="Ivanova N."/>
            <person name="Pagani I."/>
            <person name="Mavromatis K."/>
            <person name="Ovchinnikova G."/>
            <person name="Pati A."/>
            <person name="Chen A."/>
            <person name="Palaniappan K."/>
            <person name="Hauser L."/>
            <person name="Chang Y.J."/>
            <person name="Jeffries C.D."/>
            <person name="Detter J.C."/>
            <person name="Han C."/>
            <person name="Rohde M."/>
            <person name="Brambilla E."/>
            <person name="Goker M."/>
            <person name="Woyke T."/>
            <person name="Bristow J."/>
            <person name="Eisen J.A."/>
            <person name="Markowitz V."/>
            <person name="Hugenholtz P."/>
            <person name="Kyrpides N.C."/>
            <person name="Klenk H.P."/>
            <person name="Land M."/>
        </authorList>
    </citation>
    <scope>NUCLEOTIDE SEQUENCE [LARGE SCALE GENOMIC DNA]</scope>
    <source>
        <strain evidence="20">ATCC 33931 / DSM 2075 / LMG 7858 / VKM B-1802 / 2st14</strain>
    </source>
</reference>
<keyword evidence="17" id="KW-0175">Coiled coil</keyword>
<comment type="subcellular location">
    <subcellularLocation>
        <location evidence="15">Cell inner membrane</location>
        <topology evidence="15">Single-pass membrane protein</topology>
    </subcellularLocation>
    <subcellularLocation>
        <location evidence="14">Endomembrane system</location>
        <topology evidence="14">Single-pass membrane protein</topology>
    </subcellularLocation>
</comment>
<keyword evidence="7 15" id="KW-1133">Transmembrane helix</keyword>
<dbReference type="eggNOG" id="COG0711">
    <property type="taxonomic scope" value="Bacteria"/>
</dbReference>
<dbReference type="GO" id="GO:0005886">
    <property type="term" value="C:plasma membrane"/>
    <property type="evidence" value="ECO:0007669"/>
    <property type="project" value="UniProtKB-SubCell"/>
</dbReference>
<dbReference type="PANTHER" id="PTHR33445">
    <property type="entry name" value="ATP SYNTHASE SUBUNIT B', CHLOROPLASTIC"/>
    <property type="match status" value="1"/>
</dbReference>
<sequence>MKSGVKIRVLALLGALMLVLSLASWSMASDGAAGAETVEQVEAHVGDENMEAQGHGHGVTEGQLHDFILRCVNFGLLVIILLVLVRKPVKNALAARSEGIATELDELARRKEEAARELAEMERRLRDAQGEREAIVAEFRAQGEREAQRIVEGAKAMAQRIKDQAQFTIEQETNQAKLELRREIADLSATVAGDILREQITADDRARLVSEYLTKVEQEVQ</sequence>
<feature type="coiled-coil region" evidence="17">
    <location>
        <begin position="97"/>
        <end position="138"/>
    </location>
</feature>
<keyword evidence="4 15" id="KW-0138">CF(0)</keyword>
<feature type="chain" id="PRO_5003150076" description="ATP synthase subunit b" evidence="18">
    <location>
        <begin position="29"/>
        <end position="221"/>
    </location>
</feature>
<evidence type="ECO:0000256" key="6">
    <source>
        <dbReference type="ARBA" id="ARBA00022781"/>
    </source>
</evidence>
<dbReference type="KEGG" id="dbr:Deba_0284"/>
<keyword evidence="15" id="KW-0997">Cell inner membrane</keyword>
<dbReference type="PANTHER" id="PTHR33445:SF1">
    <property type="entry name" value="ATP SYNTHASE SUBUNIT B"/>
    <property type="match status" value="1"/>
</dbReference>
<evidence type="ECO:0000313" key="20">
    <source>
        <dbReference type="Proteomes" id="UP000009047"/>
    </source>
</evidence>
<evidence type="ECO:0000256" key="9">
    <source>
        <dbReference type="ARBA" id="ARBA00023136"/>
    </source>
</evidence>
<dbReference type="HAMAP" id="MF_01398">
    <property type="entry name" value="ATP_synth_b_bprime"/>
    <property type="match status" value="1"/>
</dbReference>
<evidence type="ECO:0000256" key="12">
    <source>
        <dbReference type="ARBA" id="ARBA00025614"/>
    </source>
</evidence>
<evidence type="ECO:0000256" key="15">
    <source>
        <dbReference type="HAMAP-Rule" id="MF_01398"/>
    </source>
</evidence>
<feature type="signal peptide" evidence="18">
    <location>
        <begin position="1"/>
        <end position="28"/>
    </location>
</feature>
<feature type="transmembrane region" description="Helical" evidence="15">
    <location>
        <begin position="67"/>
        <end position="85"/>
    </location>
</feature>
<gene>
    <name evidence="15" type="primary">atpF</name>
    <name evidence="19" type="ordered locus">Deba_0284</name>
</gene>
<evidence type="ECO:0000256" key="4">
    <source>
        <dbReference type="ARBA" id="ARBA00022547"/>
    </source>
</evidence>
<dbReference type="CDD" id="cd06503">
    <property type="entry name" value="ATP-synt_Fo_b"/>
    <property type="match status" value="1"/>
</dbReference>
<dbReference type="GO" id="GO:0012505">
    <property type="term" value="C:endomembrane system"/>
    <property type="evidence" value="ECO:0007669"/>
    <property type="project" value="UniProtKB-SubCell"/>
</dbReference>
<evidence type="ECO:0000256" key="13">
    <source>
        <dbReference type="ARBA" id="ARBA00026054"/>
    </source>
</evidence>
<evidence type="ECO:0000256" key="2">
    <source>
        <dbReference type="ARBA" id="ARBA00022448"/>
    </source>
</evidence>
<comment type="function">
    <text evidence="12">Component of the F(0) channel, it forms part of the peripheral stalk, linking F(1) to F(0). The b'-subunit is a diverged and duplicated form of b found in plants and photosynthetic bacteria.</text>
</comment>
<keyword evidence="20" id="KW-1185">Reference proteome</keyword>
<name>E1QGE8_DESB2</name>
<dbReference type="OrthoDB" id="5471016at2"/>
<proteinExistence type="inferred from homology"/>
<dbReference type="HOGENOM" id="CLU_079215_3_0_7"/>
<keyword evidence="8 15" id="KW-0406">Ion transport</keyword>
<evidence type="ECO:0000256" key="11">
    <source>
        <dbReference type="ARBA" id="ARBA00025198"/>
    </source>
</evidence>
<dbReference type="GO" id="GO:0046933">
    <property type="term" value="F:proton-transporting ATP synthase activity, rotational mechanism"/>
    <property type="evidence" value="ECO:0007669"/>
    <property type="project" value="UniProtKB-UniRule"/>
</dbReference>
<keyword evidence="18" id="KW-0732">Signal</keyword>
<evidence type="ECO:0000256" key="1">
    <source>
        <dbReference type="ARBA" id="ARBA00005513"/>
    </source>
</evidence>
<dbReference type="EMBL" id="CP002085">
    <property type="protein sequence ID" value="ADK83660.1"/>
    <property type="molecule type" value="Genomic_DNA"/>
</dbReference>
<evidence type="ECO:0000256" key="18">
    <source>
        <dbReference type="SAM" id="SignalP"/>
    </source>
</evidence>
<dbReference type="InterPro" id="IPR005864">
    <property type="entry name" value="ATP_synth_F0_bsu_bac"/>
</dbReference>
<keyword evidence="2 15" id="KW-0813">Transport</keyword>
<accession>E1QGE8</accession>
<evidence type="ECO:0000256" key="8">
    <source>
        <dbReference type="ARBA" id="ARBA00023065"/>
    </source>
</evidence>
<dbReference type="NCBIfam" id="TIGR01144">
    <property type="entry name" value="ATP_synt_b"/>
    <property type="match status" value="1"/>
</dbReference>
<dbReference type="Proteomes" id="UP000009047">
    <property type="component" value="Chromosome"/>
</dbReference>
<keyword evidence="5 15" id="KW-0812">Transmembrane</keyword>
<evidence type="ECO:0000256" key="14">
    <source>
        <dbReference type="ARBA" id="ARBA00037847"/>
    </source>
</evidence>
<dbReference type="AlphaFoldDB" id="E1QGE8"/>
<dbReference type="GO" id="GO:0046961">
    <property type="term" value="F:proton-transporting ATPase activity, rotational mechanism"/>
    <property type="evidence" value="ECO:0007669"/>
    <property type="project" value="TreeGrafter"/>
</dbReference>
<protein>
    <recommendedName>
        <fullName evidence="15">ATP synthase subunit b</fullName>
    </recommendedName>
    <alternativeName>
        <fullName evidence="15">ATP synthase F(0) sector subunit b</fullName>
    </alternativeName>
    <alternativeName>
        <fullName evidence="15">ATPase subunit I</fullName>
    </alternativeName>
    <alternativeName>
        <fullName evidence="15">F-type ATPase subunit b</fullName>
        <shortName evidence="15">F-ATPase subunit b</shortName>
    </alternativeName>
</protein>
<keyword evidence="6 15" id="KW-0375">Hydrogen ion transport</keyword>
<evidence type="ECO:0000256" key="17">
    <source>
        <dbReference type="SAM" id="Coils"/>
    </source>
</evidence>
<dbReference type="RefSeq" id="WP_013257116.1">
    <property type="nucleotide sequence ID" value="NC_014365.1"/>
</dbReference>